<dbReference type="Proteomes" id="UP001595681">
    <property type="component" value="Unassembled WGS sequence"/>
</dbReference>
<name>A0ABV7NKF1_9SPHN</name>
<dbReference type="RefSeq" id="WP_380797014.1">
    <property type="nucleotide sequence ID" value="NZ_JBHRVU010000004.1"/>
</dbReference>
<evidence type="ECO:0000313" key="2">
    <source>
        <dbReference type="Proteomes" id="UP001595681"/>
    </source>
</evidence>
<keyword evidence="2" id="KW-1185">Reference proteome</keyword>
<dbReference type="EMBL" id="JBHRVU010000004">
    <property type="protein sequence ID" value="MFC3442772.1"/>
    <property type="molecule type" value="Genomic_DNA"/>
</dbReference>
<protein>
    <recommendedName>
        <fullName evidence="3">Zinc-binding domain-containing protein</fullName>
    </recommendedName>
</protein>
<organism evidence="1 2">
    <name type="scientific">Sphingobium rhizovicinum</name>
    <dbReference type="NCBI Taxonomy" id="432308"/>
    <lineage>
        <taxon>Bacteria</taxon>
        <taxon>Pseudomonadati</taxon>
        <taxon>Pseudomonadota</taxon>
        <taxon>Alphaproteobacteria</taxon>
        <taxon>Sphingomonadales</taxon>
        <taxon>Sphingomonadaceae</taxon>
        <taxon>Sphingobium</taxon>
    </lineage>
</organism>
<proteinExistence type="predicted"/>
<evidence type="ECO:0000313" key="1">
    <source>
        <dbReference type="EMBL" id="MFC3442772.1"/>
    </source>
</evidence>
<reference evidence="2" key="1">
    <citation type="journal article" date="2019" name="Int. J. Syst. Evol. Microbiol.">
        <title>The Global Catalogue of Microorganisms (GCM) 10K type strain sequencing project: providing services to taxonomists for standard genome sequencing and annotation.</title>
        <authorList>
            <consortium name="The Broad Institute Genomics Platform"/>
            <consortium name="The Broad Institute Genome Sequencing Center for Infectious Disease"/>
            <person name="Wu L."/>
            <person name="Ma J."/>
        </authorList>
    </citation>
    <scope>NUCLEOTIDE SEQUENCE [LARGE SCALE GENOMIC DNA]</scope>
    <source>
        <strain evidence="2">CCM 7491</strain>
    </source>
</reference>
<comment type="caution">
    <text evidence="1">The sequence shown here is derived from an EMBL/GenBank/DDBJ whole genome shotgun (WGS) entry which is preliminary data.</text>
</comment>
<accession>A0ABV7NKF1</accession>
<evidence type="ECO:0008006" key="3">
    <source>
        <dbReference type="Google" id="ProtNLM"/>
    </source>
</evidence>
<gene>
    <name evidence="1" type="ORF">ACFOKF_16475</name>
</gene>
<sequence length="95" mass="10977">MLKFDIREMATPGTVLEIDRQKFFLTALEPYTRKDGSASYIVHWEAECARCGEAFEDLTGLTGRFPRRRCETCRKVARGRITKRGKRVQIRVIPA</sequence>